<evidence type="ECO:0000313" key="1">
    <source>
        <dbReference type="EMBL" id="MBX45046.1"/>
    </source>
</evidence>
<dbReference type="EMBL" id="GGEC01064562">
    <property type="protein sequence ID" value="MBX45046.1"/>
    <property type="molecule type" value="Transcribed_RNA"/>
</dbReference>
<organism evidence="1">
    <name type="scientific">Rhizophora mucronata</name>
    <name type="common">Asiatic mangrove</name>
    <dbReference type="NCBI Taxonomy" id="61149"/>
    <lineage>
        <taxon>Eukaryota</taxon>
        <taxon>Viridiplantae</taxon>
        <taxon>Streptophyta</taxon>
        <taxon>Embryophyta</taxon>
        <taxon>Tracheophyta</taxon>
        <taxon>Spermatophyta</taxon>
        <taxon>Magnoliopsida</taxon>
        <taxon>eudicotyledons</taxon>
        <taxon>Gunneridae</taxon>
        <taxon>Pentapetalae</taxon>
        <taxon>rosids</taxon>
        <taxon>fabids</taxon>
        <taxon>Malpighiales</taxon>
        <taxon>Rhizophoraceae</taxon>
        <taxon>Rhizophora</taxon>
    </lineage>
</organism>
<name>A0A2P2NRC1_RHIMU</name>
<accession>A0A2P2NRC1</accession>
<reference evidence="1" key="1">
    <citation type="submission" date="2018-02" db="EMBL/GenBank/DDBJ databases">
        <title>Rhizophora mucronata_Transcriptome.</title>
        <authorList>
            <person name="Meera S.P."/>
            <person name="Sreeshan A."/>
            <person name="Augustine A."/>
        </authorList>
    </citation>
    <scope>NUCLEOTIDE SEQUENCE</scope>
    <source>
        <tissue evidence="1">Leaf</tissue>
    </source>
</reference>
<protein>
    <submittedName>
        <fullName evidence="1">Uncharacterized protein</fullName>
    </submittedName>
</protein>
<dbReference type="AlphaFoldDB" id="A0A2P2NRC1"/>
<proteinExistence type="predicted"/>
<sequence>MYCSELPMLTMMMMPFYLPSFCSSFPCF</sequence>